<protein>
    <recommendedName>
        <fullName evidence="4">Integral membrane protein</fullName>
    </recommendedName>
</protein>
<evidence type="ECO:0008006" key="4">
    <source>
        <dbReference type="Google" id="ProtNLM"/>
    </source>
</evidence>
<keyword evidence="3" id="KW-1185">Reference proteome</keyword>
<feature type="transmembrane region" description="Helical" evidence="1">
    <location>
        <begin position="114"/>
        <end position="134"/>
    </location>
</feature>
<dbReference type="Proteomes" id="UP001282474">
    <property type="component" value="Unassembled WGS sequence"/>
</dbReference>
<sequence length="169" mass="18854">MTEKLLRPLRTRPWPERWLTRLLGAALAAAAYRLCLPWDLRDRPELEGSFTKATPVTVTGVVVLALVLLVLAAYFGHRDALAWPLLLVAVPPSALMYVAFHAHTEPPDAAVWPLSWAFFTLVLGAWVLVVSSVARRFRTDPVDERWLIHSRPQDRSADRSVGRSAAGQP</sequence>
<dbReference type="RefSeq" id="WP_193381133.1">
    <property type="nucleotide sequence ID" value="NZ_JABXWF010000014.1"/>
</dbReference>
<feature type="transmembrane region" description="Helical" evidence="1">
    <location>
        <begin position="81"/>
        <end position="102"/>
    </location>
</feature>
<keyword evidence="1" id="KW-0812">Transmembrane</keyword>
<keyword evidence="1" id="KW-0472">Membrane</keyword>
<proteinExistence type="predicted"/>
<name>A0ABU4MQD4_9ACTN</name>
<dbReference type="EMBL" id="JARAWJ010000015">
    <property type="protein sequence ID" value="MDX3039653.1"/>
    <property type="molecule type" value="Genomic_DNA"/>
</dbReference>
<evidence type="ECO:0000256" key="1">
    <source>
        <dbReference type="SAM" id="Phobius"/>
    </source>
</evidence>
<keyword evidence="1" id="KW-1133">Transmembrane helix</keyword>
<reference evidence="2 3" key="1">
    <citation type="journal article" date="2023" name="Microb. Genom.">
        <title>Mesoterricola silvestris gen. nov., sp. nov., Mesoterricola sediminis sp. nov., Geothrix oryzae sp. nov., Geothrix edaphica sp. nov., Geothrix rubra sp. nov., and Geothrix limicola sp. nov., six novel members of Acidobacteriota isolated from soils.</title>
        <authorList>
            <person name="Weisberg A.J."/>
            <person name="Pearce E."/>
            <person name="Kramer C.G."/>
            <person name="Chang J.H."/>
            <person name="Clarke C.R."/>
        </authorList>
    </citation>
    <scope>NUCLEOTIDE SEQUENCE [LARGE SCALE GENOMIC DNA]</scope>
    <source>
        <strain evidence="2 3">NE20-4-1</strain>
    </source>
</reference>
<gene>
    <name evidence="2" type="ORF">PV383_21095</name>
</gene>
<feature type="transmembrane region" description="Helical" evidence="1">
    <location>
        <begin position="53"/>
        <end position="74"/>
    </location>
</feature>
<comment type="caution">
    <text evidence="2">The sequence shown here is derived from an EMBL/GenBank/DDBJ whole genome shotgun (WGS) entry which is preliminary data.</text>
</comment>
<accession>A0ABU4MQD4</accession>
<evidence type="ECO:0000313" key="2">
    <source>
        <dbReference type="EMBL" id="MDX3039653.1"/>
    </source>
</evidence>
<organism evidence="2 3">
    <name type="scientific">Streptomyces caniscabiei</name>
    <dbReference type="NCBI Taxonomy" id="2746961"/>
    <lineage>
        <taxon>Bacteria</taxon>
        <taxon>Bacillati</taxon>
        <taxon>Actinomycetota</taxon>
        <taxon>Actinomycetes</taxon>
        <taxon>Kitasatosporales</taxon>
        <taxon>Streptomycetaceae</taxon>
        <taxon>Streptomyces</taxon>
    </lineage>
</organism>
<evidence type="ECO:0000313" key="3">
    <source>
        <dbReference type="Proteomes" id="UP001282474"/>
    </source>
</evidence>